<dbReference type="Pfam" id="PF00326">
    <property type="entry name" value="Peptidase_S9"/>
    <property type="match status" value="1"/>
</dbReference>
<protein>
    <submittedName>
        <fullName evidence="5">Peptidase S9</fullName>
    </submittedName>
</protein>
<dbReference type="PANTHER" id="PTHR42776">
    <property type="entry name" value="SERINE PEPTIDASE S9 FAMILY MEMBER"/>
    <property type="match status" value="1"/>
</dbReference>
<dbReference type="SUPFAM" id="SSF82171">
    <property type="entry name" value="DPP6 N-terminal domain-like"/>
    <property type="match status" value="1"/>
</dbReference>
<keyword evidence="6" id="KW-1185">Reference proteome</keyword>
<dbReference type="InterPro" id="IPR011042">
    <property type="entry name" value="6-blade_b-propeller_TolB-like"/>
</dbReference>
<accession>A0A4D4J9R4</accession>
<evidence type="ECO:0000256" key="2">
    <source>
        <dbReference type="ARBA" id="ARBA00022825"/>
    </source>
</evidence>
<sequence>MGLDIARLLEVRTWRAFDVDGEGRVLAGWDESGSVQLVEIGPDGANTPLTALPGPCSGRYLPGQRAIVVQHDAEGNERSQLSLLRPDGADLPAPPDALQPLVHDPEHKHDMVDVLPGRVVYRTNRRNGVDFDIVIRNVFTGEEETVYDRGGMVSAATVSADSRYVVLARPAIPPLSDQLVLVDTMPETENLRVRPLTGEGEHARNTHPHWLPDGRTLLVSSNRDRDFTGVARYDVHTGEWTWLVTSDEHDLLAWPSPDGRLLLVMADDDGASRLSLHDAGTGERLRDVELPTDGWVRYPQPEPVWSPDSRFVALSFSAPTVPGDVLRLDVATGLAAASAVPAATSAEQRTSPAPSAVSAGESASVVRCTPLTNSAEQLAGVPLSTPDTHRIEAPDGERIPCFRYPPTGCGAELDGSAVVLVHGGPEGHAVRYFNPVVQALTATGHTVLAPNVRGSIGYGKRWYAADDVYKRPDAVADLAALHDWLPSLGLDPRRAALWGGSYGGYMVLAGLAFQPERWAAGVSIVGISSLVTFLENTSPYRRAHREREYGSLAHDREFLHKISPLTRVDDVRAPLFLIHGANDPRVPLSEAQQVADALAENGIECELLVYSDEGHGLARRANRLDAFPKAIAFLGRHLARH</sequence>
<evidence type="ECO:0000256" key="3">
    <source>
        <dbReference type="SAM" id="MobiDB-lite"/>
    </source>
</evidence>
<dbReference type="Gene3D" id="2.120.10.30">
    <property type="entry name" value="TolB, C-terminal domain"/>
    <property type="match status" value="1"/>
</dbReference>
<dbReference type="OrthoDB" id="128799at2"/>
<dbReference type="PRINTS" id="PR00862">
    <property type="entry name" value="PROLIGOPTASE"/>
</dbReference>
<dbReference type="GO" id="GO:0006508">
    <property type="term" value="P:proteolysis"/>
    <property type="evidence" value="ECO:0007669"/>
    <property type="project" value="InterPro"/>
</dbReference>
<feature type="region of interest" description="Disordered" evidence="3">
    <location>
        <begin position="340"/>
        <end position="361"/>
    </location>
</feature>
<gene>
    <name evidence="5" type="ORF">GTS_23100</name>
</gene>
<dbReference type="AlphaFoldDB" id="A0A4D4J9R4"/>
<organism evidence="5 6">
    <name type="scientific">Gandjariella thermophila</name>
    <dbReference type="NCBI Taxonomy" id="1931992"/>
    <lineage>
        <taxon>Bacteria</taxon>
        <taxon>Bacillati</taxon>
        <taxon>Actinomycetota</taxon>
        <taxon>Actinomycetes</taxon>
        <taxon>Pseudonocardiales</taxon>
        <taxon>Pseudonocardiaceae</taxon>
        <taxon>Gandjariella</taxon>
    </lineage>
</organism>
<dbReference type="Pfam" id="PF07676">
    <property type="entry name" value="PD40"/>
    <property type="match status" value="1"/>
</dbReference>
<dbReference type="InterPro" id="IPR011659">
    <property type="entry name" value="WD40"/>
</dbReference>
<comment type="caution">
    <text evidence="5">The sequence shown here is derived from an EMBL/GenBank/DDBJ whole genome shotgun (WGS) entry which is preliminary data.</text>
</comment>
<dbReference type="Gene3D" id="3.40.50.1820">
    <property type="entry name" value="alpha/beta hydrolase"/>
    <property type="match status" value="1"/>
</dbReference>
<evidence type="ECO:0000313" key="5">
    <source>
        <dbReference type="EMBL" id="GDY30677.1"/>
    </source>
</evidence>
<dbReference type="EMBL" id="BJFL01000009">
    <property type="protein sequence ID" value="GDY30677.1"/>
    <property type="molecule type" value="Genomic_DNA"/>
</dbReference>
<reference evidence="6" key="1">
    <citation type="submission" date="2019-04" db="EMBL/GenBank/DDBJ databases">
        <title>Draft genome sequence of Pseudonocardiaceae bacterium SL3-2-4.</title>
        <authorList>
            <person name="Ningsih F."/>
            <person name="Yokota A."/>
            <person name="Sakai Y."/>
            <person name="Nanatani K."/>
            <person name="Yabe S."/>
            <person name="Oetari A."/>
            <person name="Sjamsuridzal W."/>
        </authorList>
    </citation>
    <scope>NUCLEOTIDE SEQUENCE [LARGE SCALE GENOMIC DNA]</scope>
    <source>
        <strain evidence="6">SL3-2-4</strain>
    </source>
</reference>
<dbReference type="InterPro" id="IPR001375">
    <property type="entry name" value="Peptidase_S9_cat"/>
</dbReference>
<proteinExistence type="predicted"/>
<evidence type="ECO:0000256" key="1">
    <source>
        <dbReference type="ARBA" id="ARBA00022801"/>
    </source>
</evidence>
<dbReference type="InterPro" id="IPR002470">
    <property type="entry name" value="Peptidase_S9A"/>
</dbReference>
<dbReference type="Proteomes" id="UP000298860">
    <property type="component" value="Unassembled WGS sequence"/>
</dbReference>
<evidence type="ECO:0000313" key="6">
    <source>
        <dbReference type="Proteomes" id="UP000298860"/>
    </source>
</evidence>
<dbReference type="SUPFAM" id="SSF53474">
    <property type="entry name" value="alpha/beta-Hydrolases"/>
    <property type="match status" value="1"/>
</dbReference>
<dbReference type="InterPro" id="IPR029058">
    <property type="entry name" value="AB_hydrolase_fold"/>
</dbReference>
<keyword evidence="2" id="KW-0720">Serine protease</keyword>
<keyword evidence="2" id="KW-0645">Protease</keyword>
<keyword evidence="1" id="KW-0378">Hydrolase</keyword>
<dbReference type="RefSeq" id="WP_137813798.1">
    <property type="nucleotide sequence ID" value="NZ_BJFL01000009.1"/>
</dbReference>
<dbReference type="GO" id="GO:0004252">
    <property type="term" value="F:serine-type endopeptidase activity"/>
    <property type="evidence" value="ECO:0007669"/>
    <property type="project" value="InterPro"/>
</dbReference>
<name>A0A4D4J9R4_9PSEU</name>
<evidence type="ECO:0000259" key="4">
    <source>
        <dbReference type="Pfam" id="PF00326"/>
    </source>
</evidence>
<dbReference type="PANTHER" id="PTHR42776:SF27">
    <property type="entry name" value="DIPEPTIDYL PEPTIDASE FAMILY MEMBER 6"/>
    <property type="match status" value="1"/>
</dbReference>
<feature type="domain" description="Peptidase S9 prolyl oligopeptidase catalytic" evidence="4">
    <location>
        <begin position="433"/>
        <end position="639"/>
    </location>
</feature>